<dbReference type="Gene3D" id="3.30.70.60">
    <property type="match status" value="1"/>
</dbReference>
<keyword evidence="1" id="KW-0472">Membrane</keyword>
<keyword evidence="3" id="KW-1185">Reference proteome</keyword>
<dbReference type="PANTHER" id="PTHR39555">
    <property type="entry name" value="FIMBRIAL ASSEMBLY PROTEIN PILO-LIKE PROTEIN-RELATED"/>
    <property type="match status" value="1"/>
</dbReference>
<protein>
    <submittedName>
        <fullName evidence="2">Type IV pilus assembly protein PilO</fullName>
    </submittedName>
</protein>
<dbReference type="GO" id="GO:0043683">
    <property type="term" value="P:type IV pilus assembly"/>
    <property type="evidence" value="ECO:0007669"/>
    <property type="project" value="InterPro"/>
</dbReference>
<dbReference type="InterPro" id="IPR007445">
    <property type="entry name" value="PilO"/>
</dbReference>
<accession>A0A316FII5</accession>
<dbReference type="PANTHER" id="PTHR39555:SF1">
    <property type="entry name" value="TYPE IV PILUS INNER MEMBRANE COMPONENT PILO"/>
    <property type="match status" value="1"/>
</dbReference>
<keyword evidence="1" id="KW-0812">Transmembrane</keyword>
<dbReference type="Gene3D" id="1.10.287.540">
    <property type="entry name" value="Helix hairpin bin"/>
    <property type="match status" value="1"/>
</dbReference>
<reference evidence="2 3" key="1">
    <citation type="submission" date="2018-05" db="EMBL/GenBank/DDBJ databases">
        <title>Genomic Encyclopedia of Type Strains, Phase IV (KMG-IV): sequencing the most valuable type-strain genomes for metagenomic binning, comparative biology and taxonomic classification.</title>
        <authorList>
            <person name="Goeker M."/>
        </authorList>
    </citation>
    <scope>NUCLEOTIDE SEQUENCE [LARGE SCALE GENOMIC DNA]</scope>
    <source>
        <strain evidence="2 3">DSM 25350</strain>
    </source>
</reference>
<feature type="transmembrane region" description="Helical" evidence="1">
    <location>
        <begin position="20"/>
        <end position="44"/>
    </location>
</feature>
<organism evidence="2 3">
    <name type="scientific">Pleionea mediterranea</name>
    <dbReference type="NCBI Taxonomy" id="523701"/>
    <lineage>
        <taxon>Bacteria</taxon>
        <taxon>Pseudomonadati</taxon>
        <taxon>Pseudomonadota</taxon>
        <taxon>Gammaproteobacteria</taxon>
        <taxon>Oceanospirillales</taxon>
        <taxon>Pleioneaceae</taxon>
        <taxon>Pleionea</taxon>
    </lineage>
</organism>
<comment type="caution">
    <text evidence="2">The sequence shown here is derived from an EMBL/GenBank/DDBJ whole genome shotgun (WGS) entry which is preliminary data.</text>
</comment>
<sequence length="205" mass="23094">MSSLQDFNVNDLDFNNMGVWPAPVKAIAGAIVFVLVLILGYQLFISDDEAQLEREKTAEKQLKQSFETKQRKAVHLEAYKNQMKMIQSSFEALLKQLPQGSEVAGLVDEISYAITGAGLELENISLKGEVSREIYFEEPLEIIVSGSYHQIADFVSRVSNMPRIVTLHDFSIKLTDRDVFGSEGEKMLVMTVTAKTYRYDETGEE</sequence>
<dbReference type="InterPro" id="IPR014717">
    <property type="entry name" value="Transl_elong_EF1B/ribsomal_bS6"/>
</dbReference>
<dbReference type="EMBL" id="QGGU01000009">
    <property type="protein sequence ID" value="PWK48554.1"/>
    <property type="molecule type" value="Genomic_DNA"/>
</dbReference>
<dbReference type="GO" id="GO:0043107">
    <property type="term" value="P:type IV pilus-dependent motility"/>
    <property type="evidence" value="ECO:0007669"/>
    <property type="project" value="InterPro"/>
</dbReference>
<dbReference type="OrthoDB" id="9802133at2"/>
<gene>
    <name evidence="2" type="ORF">C8D97_109105</name>
</gene>
<evidence type="ECO:0000313" key="3">
    <source>
        <dbReference type="Proteomes" id="UP000245790"/>
    </source>
</evidence>
<dbReference type="PIRSF" id="PIRSF016482">
    <property type="entry name" value="PilO"/>
    <property type="match status" value="1"/>
</dbReference>
<keyword evidence="1" id="KW-1133">Transmembrane helix</keyword>
<evidence type="ECO:0000256" key="1">
    <source>
        <dbReference type="SAM" id="Phobius"/>
    </source>
</evidence>
<name>A0A316FII5_9GAMM</name>
<evidence type="ECO:0000313" key="2">
    <source>
        <dbReference type="EMBL" id="PWK48554.1"/>
    </source>
</evidence>
<dbReference type="AlphaFoldDB" id="A0A316FII5"/>
<dbReference type="Proteomes" id="UP000245790">
    <property type="component" value="Unassembled WGS sequence"/>
</dbReference>
<dbReference type="Pfam" id="PF04350">
    <property type="entry name" value="PilO"/>
    <property type="match status" value="1"/>
</dbReference>
<proteinExistence type="predicted"/>